<dbReference type="GO" id="GO:0003682">
    <property type="term" value="F:chromatin binding"/>
    <property type="evidence" value="ECO:0007669"/>
    <property type="project" value="InterPro"/>
</dbReference>
<dbReference type="VEuPathDB" id="FungiDB:Malapachy_2300"/>
<dbReference type="Pfam" id="PF01426">
    <property type="entry name" value="BAH"/>
    <property type="match status" value="1"/>
</dbReference>
<comment type="caution">
    <text evidence="12">The sequence shown here is derived from an EMBL/GenBank/DDBJ whole genome shotgun (WGS) entry which is preliminary data.</text>
</comment>
<protein>
    <submittedName>
        <fullName evidence="12">Rsc complex protein</fullName>
    </submittedName>
</protein>
<dbReference type="SMART" id="SM00439">
    <property type="entry name" value="BAH"/>
    <property type="match status" value="1"/>
</dbReference>
<dbReference type="PROSITE" id="PS51038">
    <property type="entry name" value="BAH"/>
    <property type="match status" value="1"/>
</dbReference>
<name>A0A0M8MX96_9BASI</name>
<dbReference type="OrthoDB" id="1742084at2759"/>
<dbReference type="GeneID" id="28728667"/>
<dbReference type="InterPro" id="IPR001487">
    <property type="entry name" value="Bromodomain"/>
</dbReference>
<dbReference type="GO" id="GO:0006338">
    <property type="term" value="P:chromatin remodeling"/>
    <property type="evidence" value="ECO:0007669"/>
    <property type="project" value="InterPro"/>
</dbReference>
<dbReference type="SUPFAM" id="SSF47370">
    <property type="entry name" value="Bromodomain"/>
    <property type="match status" value="1"/>
</dbReference>
<evidence type="ECO:0000256" key="5">
    <source>
        <dbReference type="ARBA" id="ARBA00023117"/>
    </source>
</evidence>
<evidence type="ECO:0000259" key="11">
    <source>
        <dbReference type="PROSITE" id="PS51038"/>
    </source>
</evidence>
<reference evidence="12 13" key="1">
    <citation type="submission" date="2015-07" db="EMBL/GenBank/DDBJ databases">
        <title>Draft Genome Sequence of Malassezia furfur CBS1878 and Malassezia pachydermatis CBS1879.</title>
        <authorList>
            <person name="Triana S."/>
            <person name="Ohm R."/>
            <person name="Gonzalez A."/>
            <person name="DeCock H."/>
            <person name="Restrepo S."/>
            <person name="Celis A."/>
        </authorList>
    </citation>
    <scope>NUCLEOTIDE SEQUENCE [LARGE SCALE GENOMIC DNA]</scope>
    <source>
        <strain evidence="12 13">CBS 1879</strain>
    </source>
</reference>
<dbReference type="STRING" id="77020.A0A0M8MX96"/>
<keyword evidence="7" id="KW-0539">Nucleus</keyword>
<dbReference type="Pfam" id="PF00439">
    <property type="entry name" value="Bromodomain"/>
    <property type="match status" value="1"/>
</dbReference>
<evidence type="ECO:0000256" key="1">
    <source>
        <dbReference type="ARBA" id="ARBA00004123"/>
    </source>
</evidence>
<dbReference type="GO" id="GO:0016586">
    <property type="term" value="C:RSC-type complex"/>
    <property type="evidence" value="ECO:0007669"/>
    <property type="project" value="InterPro"/>
</dbReference>
<evidence type="ECO:0000256" key="8">
    <source>
        <dbReference type="PROSITE-ProRule" id="PRU00035"/>
    </source>
</evidence>
<proteinExistence type="predicted"/>
<dbReference type="AlphaFoldDB" id="A0A0M8MX96"/>
<keyword evidence="13" id="KW-1185">Reference proteome</keyword>
<keyword evidence="2" id="KW-0677">Repeat</keyword>
<evidence type="ECO:0000256" key="7">
    <source>
        <dbReference type="ARBA" id="ARBA00023242"/>
    </source>
</evidence>
<keyword evidence="4" id="KW-0805">Transcription regulation</keyword>
<dbReference type="InterPro" id="IPR037382">
    <property type="entry name" value="Rsc/polybromo"/>
</dbReference>
<gene>
    <name evidence="12" type="ORF">Malapachy_2300</name>
</gene>
<feature type="domain" description="BAH" evidence="11">
    <location>
        <begin position="230"/>
        <end position="352"/>
    </location>
</feature>
<evidence type="ECO:0000313" key="12">
    <source>
        <dbReference type="EMBL" id="KOS15381.1"/>
    </source>
</evidence>
<dbReference type="PROSITE" id="PS50014">
    <property type="entry name" value="BROMODOMAIN_2"/>
    <property type="match status" value="1"/>
</dbReference>
<evidence type="ECO:0000256" key="9">
    <source>
        <dbReference type="SAM" id="MobiDB-lite"/>
    </source>
</evidence>
<dbReference type="EMBL" id="LGAV01000002">
    <property type="protein sequence ID" value="KOS15381.1"/>
    <property type="molecule type" value="Genomic_DNA"/>
</dbReference>
<dbReference type="GO" id="GO:0006368">
    <property type="term" value="P:transcription elongation by RNA polymerase II"/>
    <property type="evidence" value="ECO:0007669"/>
    <property type="project" value="TreeGrafter"/>
</dbReference>
<evidence type="ECO:0000259" key="10">
    <source>
        <dbReference type="PROSITE" id="PS50014"/>
    </source>
</evidence>
<dbReference type="RefSeq" id="XP_017993013.1">
    <property type="nucleotide sequence ID" value="XM_018136792.1"/>
</dbReference>
<dbReference type="SMART" id="SM00297">
    <property type="entry name" value="BROMO"/>
    <property type="match status" value="1"/>
</dbReference>
<feature type="region of interest" description="Disordered" evidence="9">
    <location>
        <begin position="415"/>
        <end position="438"/>
    </location>
</feature>
<evidence type="ECO:0000256" key="6">
    <source>
        <dbReference type="ARBA" id="ARBA00023163"/>
    </source>
</evidence>
<dbReference type="Gene3D" id="2.30.30.490">
    <property type="match status" value="1"/>
</dbReference>
<dbReference type="InterPro" id="IPR043151">
    <property type="entry name" value="BAH_sf"/>
</dbReference>
<feature type="domain" description="Bromo" evidence="10">
    <location>
        <begin position="77"/>
        <end position="147"/>
    </location>
</feature>
<dbReference type="Gene3D" id="1.20.920.10">
    <property type="entry name" value="Bromodomain-like"/>
    <property type="match status" value="1"/>
</dbReference>
<evidence type="ECO:0000256" key="3">
    <source>
        <dbReference type="ARBA" id="ARBA00022853"/>
    </source>
</evidence>
<evidence type="ECO:0000256" key="2">
    <source>
        <dbReference type="ARBA" id="ARBA00022737"/>
    </source>
</evidence>
<dbReference type="Proteomes" id="UP000037751">
    <property type="component" value="Unassembled WGS sequence"/>
</dbReference>
<keyword evidence="5 8" id="KW-0103">Bromodomain</keyword>
<comment type="subcellular location">
    <subcellularLocation>
        <location evidence="1">Nucleus</location>
    </subcellularLocation>
</comment>
<accession>A0A0M8MX96</accession>
<dbReference type="CDD" id="cd04369">
    <property type="entry name" value="Bromodomain"/>
    <property type="match status" value="1"/>
</dbReference>
<keyword evidence="3" id="KW-0156">Chromatin regulator</keyword>
<dbReference type="PANTHER" id="PTHR16062:SF21">
    <property type="entry name" value="CHROMATIN STRUCTURE-REMODELING COMPLEX SUBUNIT RSC1-RELATED"/>
    <property type="match status" value="1"/>
</dbReference>
<feature type="compositionally biased region" description="Low complexity" evidence="9">
    <location>
        <begin position="424"/>
        <end position="438"/>
    </location>
</feature>
<evidence type="ECO:0000256" key="4">
    <source>
        <dbReference type="ARBA" id="ARBA00023015"/>
    </source>
</evidence>
<organism evidence="12 13">
    <name type="scientific">Malassezia pachydermatis</name>
    <dbReference type="NCBI Taxonomy" id="77020"/>
    <lineage>
        <taxon>Eukaryota</taxon>
        <taxon>Fungi</taxon>
        <taxon>Dikarya</taxon>
        <taxon>Basidiomycota</taxon>
        <taxon>Ustilaginomycotina</taxon>
        <taxon>Malasseziomycetes</taxon>
        <taxon>Malasseziales</taxon>
        <taxon>Malasseziaceae</taxon>
        <taxon>Malassezia</taxon>
    </lineage>
</organism>
<evidence type="ECO:0000313" key="13">
    <source>
        <dbReference type="Proteomes" id="UP000037751"/>
    </source>
</evidence>
<dbReference type="PANTHER" id="PTHR16062">
    <property type="entry name" value="SWI/SNF-RELATED"/>
    <property type="match status" value="1"/>
</dbReference>
<dbReference type="InterPro" id="IPR001025">
    <property type="entry name" value="BAH_dom"/>
</dbReference>
<dbReference type="InterPro" id="IPR036427">
    <property type="entry name" value="Bromodomain-like_sf"/>
</dbReference>
<keyword evidence="6" id="KW-0804">Transcription</keyword>
<sequence length="592" mass="65803">MSEVPAWLGSCIGSGHTREQLSPFRTGEASDNPEDGWVFCRAKDIEHMHRMYAHILHYIRDVEVRAVHPDTHDTDEGLRVLSDPLEECPDPADNAEYYEQIACPTSLQAITHRIVHCEYAVPALFEQDMLQLFSNAREWYGIGTEGYGEMATLLRLYNELTPSRGRLVDGAGTRHMKGRANDVDLVTMQRNKAVAQQHFASSPYGPGNEPPASALHTKVLPLDVAVWKGKEYRVGDWVHIMNPVDPSRPIVGQLFRVYKRMQVPGIFFTACWYYRPEQTSHPSSKQFAEREVVQTGVYSEHALEDILEDVLVLFHTTYLRGRPSSGYWHPTTPVYMVEQKYDIDTKEFHSIRSWASCVPAAVREITTPMDAFSTISASPERAPSLLAQGQTVPGGSLREEYVNLVAEHDWPTLFEEEAPPPHSEAPATYSAQAQAPTPAWQPPVLSELDKIRAYATFHALATQIAKSLSPAAYQRLQRALQANPNVGPADLRVLAMEMGGMPESLIMHFRDAARLAGMLPGTIPRPDATMTTAAAIFAAYKQGAVFDALPEETKALFLRDAHDLVLWNAAPPLAGWPAVVPVVDGSTQRSST</sequence>